<dbReference type="EMBL" id="CAJZBQ010000016">
    <property type="protein sequence ID" value="CAG9316742.1"/>
    <property type="molecule type" value="Genomic_DNA"/>
</dbReference>
<evidence type="ECO:0000313" key="2">
    <source>
        <dbReference type="Proteomes" id="UP001162131"/>
    </source>
</evidence>
<sequence length="105" mass="11889">MDFKFVFSDSWPEGIFCGENQTILSIHQRGPPKSIVCPLKTGDSMQGRGDYSKRNYGCPWHQELKKEQGVVRDSLTKKIPQSLIFNSDNSKSGLISCPLLNWNII</sequence>
<organism evidence="1 2">
    <name type="scientific">Blepharisma stoltei</name>
    <dbReference type="NCBI Taxonomy" id="1481888"/>
    <lineage>
        <taxon>Eukaryota</taxon>
        <taxon>Sar</taxon>
        <taxon>Alveolata</taxon>
        <taxon>Ciliophora</taxon>
        <taxon>Postciliodesmatophora</taxon>
        <taxon>Heterotrichea</taxon>
        <taxon>Heterotrichida</taxon>
        <taxon>Blepharismidae</taxon>
        <taxon>Blepharisma</taxon>
    </lineage>
</organism>
<protein>
    <submittedName>
        <fullName evidence="1">Uncharacterized protein</fullName>
    </submittedName>
</protein>
<name>A0AAU9ISP3_9CILI</name>
<comment type="caution">
    <text evidence="1">The sequence shown here is derived from an EMBL/GenBank/DDBJ whole genome shotgun (WGS) entry which is preliminary data.</text>
</comment>
<keyword evidence="2" id="KW-1185">Reference proteome</keyword>
<proteinExistence type="predicted"/>
<gene>
    <name evidence="1" type="ORF">BSTOLATCC_MIC16927</name>
</gene>
<accession>A0AAU9ISP3</accession>
<evidence type="ECO:0000313" key="1">
    <source>
        <dbReference type="EMBL" id="CAG9316742.1"/>
    </source>
</evidence>
<dbReference type="Proteomes" id="UP001162131">
    <property type="component" value="Unassembled WGS sequence"/>
</dbReference>
<dbReference type="AlphaFoldDB" id="A0AAU9ISP3"/>
<reference evidence="1" key="1">
    <citation type="submission" date="2021-09" db="EMBL/GenBank/DDBJ databases">
        <authorList>
            <consortium name="AG Swart"/>
            <person name="Singh M."/>
            <person name="Singh A."/>
            <person name="Seah K."/>
            <person name="Emmerich C."/>
        </authorList>
    </citation>
    <scope>NUCLEOTIDE SEQUENCE</scope>
    <source>
        <strain evidence="1">ATCC30299</strain>
    </source>
</reference>